<protein>
    <submittedName>
        <fullName evidence="1">Uncharacterized protein</fullName>
    </submittedName>
</protein>
<dbReference type="RefSeq" id="WP_369244315.1">
    <property type="nucleotide sequence ID" value="NZ_CP163443.1"/>
</dbReference>
<reference evidence="1" key="1">
    <citation type="submission" date="2024-07" db="EMBL/GenBank/DDBJ databases">
        <authorList>
            <person name="Yu S.T."/>
        </authorList>
    </citation>
    <scope>NUCLEOTIDE SEQUENCE</scope>
    <source>
        <strain evidence="1">R41</strain>
    </source>
</reference>
<dbReference type="EMBL" id="CP163443">
    <property type="protein sequence ID" value="XDQ50967.1"/>
    <property type="molecule type" value="Genomic_DNA"/>
</dbReference>
<organism evidence="1">
    <name type="scientific">Streptomyces sp. R41</name>
    <dbReference type="NCBI Taxonomy" id="3238632"/>
    <lineage>
        <taxon>Bacteria</taxon>
        <taxon>Bacillati</taxon>
        <taxon>Actinomycetota</taxon>
        <taxon>Actinomycetes</taxon>
        <taxon>Kitasatosporales</taxon>
        <taxon>Streptomycetaceae</taxon>
        <taxon>Streptomyces</taxon>
    </lineage>
</organism>
<gene>
    <name evidence="1" type="ORF">AB5J53_04290</name>
</gene>
<dbReference type="AlphaFoldDB" id="A0AB39R4N6"/>
<accession>A0AB39R4N6</accession>
<sequence>MVSFMKREFGTQLIEGYFGHTAGRVAVRRVRGVDDNPTYRGWLEKAFDELGTGQAEGRAEANEELVQLTAAESALVGRLATGSAR</sequence>
<name>A0AB39R4N6_9ACTN</name>
<evidence type="ECO:0000313" key="1">
    <source>
        <dbReference type="EMBL" id="XDQ50967.1"/>
    </source>
</evidence>
<proteinExistence type="predicted"/>